<organism evidence="4 5">
    <name type="scientific">Paenibacillus plantiphilus</name>
    <dbReference type="NCBI Taxonomy" id="2905650"/>
    <lineage>
        <taxon>Bacteria</taxon>
        <taxon>Bacillati</taxon>
        <taxon>Bacillota</taxon>
        <taxon>Bacilli</taxon>
        <taxon>Bacillales</taxon>
        <taxon>Paenibacillaceae</taxon>
        <taxon>Paenibacillus</taxon>
    </lineage>
</organism>
<dbReference type="PANTHER" id="PTHR38589:SF1">
    <property type="entry name" value="BLR0621 PROTEIN"/>
    <property type="match status" value="1"/>
</dbReference>
<keyword evidence="2" id="KW-0732">Signal</keyword>
<comment type="pathway">
    <text evidence="1">Cell wall biogenesis; peptidoglycan biosynthesis.</text>
</comment>
<dbReference type="InterPro" id="IPR005490">
    <property type="entry name" value="LD_TPept_cat_dom"/>
</dbReference>
<accession>A0ABM9C312</accession>
<dbReference type="Pfam" id="PF03734">
    <property type="entry name" value="YkuD"/>
    <property type="match status" value="1"/>
</dbReference>
<dbReference type="PANTHER" id="PTHR38589">
    <property type="entry name" value="BLR0621 PROTEIN"/>
    <property type="match status" value="1"/>
</dbReference>
<proteinExistence type="predicted"/>
<sequence length="227" mass="25658">MRSRRMLLVMTLILLLSSTSVSAAEERNPRYTKKIIPIPSSQVIVVKAQHKKSFKGTLSLREKIDGEWQTILSDIPVVLGRQGIDKTREGDGKTPTGVFAIGKSFGTAPRPEGLRLFYAQASKQDYWVDDGDSLDYNKWIRYSGDPAKRWKSFERLHIPLYKYAMIIRYNMDPIIRKNRGSAIFVHIWSSPDKPTDGCVAMSETNLLLLMTKLDPDKLPSIAISAAE</sequence>
<evidence type="ECO:0000256" key="1">
    <source>
        <dbReference type="PROSITE-ProRule" id="PRU01373"/>
    </source>
</evidence>
<protein>
    <recommendedName>
        <fullName evidence="3">L,D-TPase catalytic domain-containing protein</fullName>
    </recommendedName>
</protein>
<feature type="domain" description="L,D-TPase catalytic" evidence="3">
    <location>
        <begin position="47"/>
        <end position="224"/>
    </location>
</feature>
<evidence type="ECO:0000259" key="3">
    <source>
        <dbReference type="PROSITE" id="PS52029"/>
    </source>
</evidence>
<keyword evidence="1" id="KW-0133">Cell shape</keyword>
<comment type="caution">
    <text evidence="4">The sequence shown here is derived from an EMBL/GenBank/DDBJ whole genome shotgun (WGS) entry which is preliminary data.</text>
</comment>
<dbReference type="Proteomes" id="UP000838686">
    <property type="component" value="Unassembled WGS sequence"/>
</dbReference>
<evidence type="ECO:0000256" key="2">
    <source>
        <dbReference type="SAM" id="SignalP"/>
    </source>
</evidence>
<keyword evidence="1" id="KW-0573">Peptidoglycan synthesis</keyword>
<feature type="signal peptide" evidence="2">
    <location>
        <begin position="1"/>
        <end position="23"/>
    </location>
</feature>
<gene>
    <name evidence="4" type="ORF">PAECIP111893_01812</name>
</gene>
<dbReference type="EMBL" id="CAKMMF010000008">
    <property type="protein sequence ID" value="CAH1202500.1"/>
    <property type="molecule type" value="Genomic_DNA"/>
</dbReference>
<keyword evidence="5" id="KW-1185">Reference proteome</keyword>
<evidence type="ECO:0000313" key="5">
    <source>
        <dbReference type="Proteomes" id="UP000838686"/>
    </source>
</evidence>
<feature type="active site" description="Nucleophile" evidence="1">
    <location>
        <position position="198"/>
    </location>
</feature>
<dbReference type="RefSeq" id="WP_236340158.1">
    <property type="nucleotide sequence ID" value="NZ_CAKMMF010000008.1"/>
</dbReference>
<evidence type="ECO:0000313" key="4">
    <source>
        <dbReference type="EMBL" id="CAH1202500.1"/>
    </source>
</evidence>
<feature type="active site" description="Proton donor/acceptor" evidence="1">
    <location>
        <position position="186"/>
    </location>
</feature>
<feature type="chain" id="PRO_5047083215" description="L,D-TPase catalytic domain-containing protein" evidence="2">
    <location>
        <begin position="24"/>
        <end position="227"/>
    </location>
</feature>
<reference evidence="4" key="1">
    <citation type="submission" date="2022-01" db="EMBL/GenBank/DDBJ databases">
        <authorList>
            <person name="Criscuolo A."/>
        </authorList>
    </citation>
    <scope>NUCLEOTIDE SEQUENCE</scope>
    <source>
        <strain evidence="4">CIP111893</strain>
    </source>
</reference>
<dbReference type="PROSITE" id="PS52029">
    <property type="entry name" value="LD_TPASE"/>
    <property type="match status" value="1"/>
</dbReference>
<keyword evidence="1" id="KW-0961">Cell wall biogenesis/degradation</keyword>
<name>A0ABM9C312_9BACL</name>